<dbReference type="Proteomes" id="UP000254070">
    <property type="component" value="Unassembled WGS sequence"/>
</dbReference>
<name>A0A377KNN0_9ENTE</name>
<evidence type="ECO:0000313" key="1">
    <source>
        <dbReference type="EMBL" id="STP30613.1"/>
    </source>
</evidence>
<reference evidence="1 2" key="1">
    <citation type="submission" date="2018-06" db="EMBL/GenBank/DDBJ databases">
        <authorList>
            <consortium name="Pathogen Informatics"/>
            <person name="Doyle S."/>
        </authorList>
    </citation>
    <scope>NUCLEOTIDE SEQUENCE [LARGE SCALE GENOMIC DNA]</scope>
    <source>
        <strain evidence="1 2">NCTC8129</strain>
    </source>
</reference>
<accession>A0A377KNN0</accession>
<protein>
    <submittedName>
        <fullName evidence="1">Uncharacterized protein</fullName>
    </submittedName>
</protein>
<evidence type="ECO:0000313" key="2">
    <source>
        <dbReference type="Proteomes" id="UP000254070"/>
    </source>
</evidence>
<dbReference type="RefSeq" id="WP_010726913.1">
    <property type="nucleotide sequence ID" value="NZ_UGIF01000002.1"/>
</dbReference>
<dbReference type="EMBL" id="UGIF01000002">
    <property type="protein sequence ID" value="STP30613.1"/>
    <property type="molecule type" value="Genomic_DNA"/>
</dbReference>
<sequence>MKKLVYVLSKNGTVKNYVSEVLIQADENDEETVNVSMNFTTDIEKAIDLVDATSEVYSQLARQLGERLVGIEEEEE</sequence>
<dbReference type="AlphaFoldDB" id="A0A377KNN0"/>
<proteinExistence type="predicted"/>
<organism evidence="1 2">
    <name type="scientific">Enterococcus durans</name>
    <dbReference type="NCBI Taxonomy" id="53345"/>
    <lineage>
        <taxon>Bacteria</taxon>
        <taxon>Bacillati</taxon>
        <taxon>Bacillota</taxon>
        <taxon>Bacilli</taxon>
        <taxon>Lactobacillales</taxon>
        <taxon>Enterococcaceae</taxon>
        <taxon>Enterococcus</taxon>
    </lineage>
</organism>
<gene>
    <name evidence="1" type="ORF">NCTC8129_02864</name>
</gene>